<organism evidence="2 3">
    <name type="scientific">Intestinibaculum porci</name>
    <dbReference type="NCBI Taxonomy" id="2487118"/>
    <lineage>
        <taxon>Bacteria</taxon>
        <taxon>Bacillati</taxon>
        <taxon>Bacillota</taxon>
        <taxon>Erysipelotrichia</taxon>
        <taxon>Erysipelotrichales</taxon>
        <taxon>Erysipelotrichaceae</taxon>
        <taxon>Intestinibaculum</taxon>
    </lineage>
</organism>
<feature type="domain" description="Serine aminopeptidase S33" evidence="1">
    <location>
        <begin position="72"/>
        <end position="187"/>
    </location>
</feature>
<dbReference type="SUPFAM" id="SSF53474">
    <property type="entry name" value="alpha/beta-Hydrolases"/>
    <property type="match status" value="1"/>
</dbReference>
<dbReference type="InterPro" id="IPR050261">
    <property type="entry name" value="FrsA_esterase"/>
</dbReference>
<name>A0A3G9JWI1_9FIRM</name>
<evidence type="ECO:0000313" key="2">
    <source>
        <dbReference type="EMBL" id="BBH27164.1"/>
    </source>
</evidence>
<dbReference type="AlphaFoldDB" id="A0A3G9JWI1"/>
<dbReference type="Pfam" id="PF12146">
    <property type="entry name" value="Hydrolase_4"/>
    <property type="match status" value="1"/>
</dbReference>
<dbReference type="InterPro" id="IPR029058">
    <property type="entry name" value="AB_hydrolase_fold"/>
</dbReference>
<dbReference type="InParanoid" id="A0A3G9JWI1"/>
<evidence type="ECO:0000313" key="3">
    <source>
        <dbReference type="Proteomes" id="UP000268059"/>
    </source>
</evidence>
<keyword evidence="3" id="KW-1185">Reference proteome</keyword>
<dbReference type="Proteomes" id="UP000268059">
    <property type="component" value="Chromosome"/>
</dbReference>
<dbReference type="Gene3D" id="3.40.50.1820">
    <property type="entry name" value="alpha/beta hydrolase"/>
    <property type="match status" value="1"/>
</dbReference>
<dbReference type="RefSeq" id="WP_125119915.1">
    <property type="nucleotide sequence ID" value="NZ_AP019309.1"/>
</dbReference>
<dbReference type="EMBL" id="AP019309">
    <property type="protein sequence ID" value="BBH27164.1"/>
    <property type="molecule type" value="Genomic_DNA"/>
</dbReference>
<dbReference type="OrthoDB" id="9786110at2"/>
<gene>
    <name evidence="2" type="primary">cinI</name>
    <name evidence="2" type="ORF">SG0102_20980</name>
</gene>
<dbReference type="InterPro" id="IPR022742">
    <property type="entry name" value="Hydrolase_4"/>
</dbReference>
<reference evidence="2 3" key="1">
    <citation type="submission" date="2018-11" db="EMBL/GenBank/DDBJ databases">
        <title>Novel Erysipelotrichaceae bacterium isolated from small intestine of a swine.</title>
        <authorList>
            <person name="Kim J.S."/>
            <person name="Choe H."/>
            <person name="Lee Y.R."/>
            <person name="Kim K.M."/>
            <person name="Park D.S."/>
        </authorList>
    </citation>
    <scope>NUCLEOTIDE SEQUENCE [LARGE SCALE GENOMIC DNA]</scope>
    <source>
        <strain evidence="2 3">SG0102</strain>
    </source>
</reference>
<proteinExistence type="predicted"/>
<accession>A0A3G9JWI1</accession>
<dbReference type="KEGG" id="ebm:SG0102_20980"/>
<sequence>MKKLIVLVMAIAIGLASYFYFSRPHQSIEKIVQQPLVKTSKATITTHYVKRGKYALYTKVYLPAVRAKLPFVIICPGYSASYKDYEIIAKKLSKAGIGAAVFDFVGGNLHSASGGKMSAMSPSSEEKDLTALIRYFMKQGYCDQHHFYLAGHSQGGLIASLVAAKRKDIRSLFLCAPAYNIPDMVKLVAVPKKGKTMRVGNGEVGHQYIQEMKAIKMYKDVKAYTKPVYIFHGTVDLTVPISYSWDAKEAYKNCHVYPYADEWHVFSHEAISKMCKKVIHVINKQKTEK</sequence>
<keyword evidence="2" id="KW-0378">Hydrolase</keyword>
<dbReference type="GO" id="GO:0016787">
    <property type="term" value="F:hydrolase activity"/>
    <property type="evidence" value="ECO:0007669"/>
    <property type="project" value="UniProtKB-KW"/>
</dbReference>
<evidence type="ECO:0000259" key="1">
    <source>
        <dbReference type="Pfam" id="PF12146"/>
    </source>
</evidence>
<protein>
    <submittedName>
        <fullName evidence="2">Cinnamoyl ester hydrolase</fullName>
    </submittedName>
</protein>
<dbReference type="PANTHER" id="PTHR22946">
    <property type="entry name" value="DIENELACTONE HYDROLASE DOMAIN-CONTAINING PROTEIN-RELATED"/>
    <property type="match status" value="1"/>
</dbReference>